<dbReference type="Proteomes" id="UP000014480">
    <property type="component" value="Unassembled WGS sequence"/>
</dbReference>
<name>A0A484FX54_COLOR</name>
<reference evidence="2" key="2">
    <citation type="journal article" date="2019" name="Mol. Plant Microbe Interact.">
        <title>Genome sequence resources for four phytopathogenic fungi from the Colletotrichum orbiculare species complex.</title>
        <authorList>
            <person name="Gan P."/>
            <person name="Tsushima A."/>
            <person name="Narusaka M."/>
            <person name="Narusaka Y."/>
            <person name="Takano Y."/>
            <person name="Kubo Y."/>
            <person name="Shirasu K."/>
        </authorList>
    </citation>
    <scope>GENOME REANNOTATION</scope>
    <source>
        <strain evidence="2">104-T / ATCC 96160 / CBS 514.97 / LARS 414 / MAFF 240422</strain>
    </source>
</reference>
<comment type="caution">
    <text evidence="1">The sequence shown here is derived from an EMBL/GenBank/DDBJ whole genome shotgun (WGS) entry which is preliminary data.</text>
</comment>
<accession>A0A484FX54</accession>
<dbReference type="AlphaFoldDB" id="A0A484FX54"/>
<gene>
    <name evidence="1" type="ORF">Cob_v004903</name>
</gene>
<keyword evidence="2" id="KW-1185">Reference proteome</keyword>
<organism evidence="1 2">
    <name type="scientific">Colletotrichum orbiculare (strain 104-T / ATCC 96160 / CBS 514.97 / LARS 414 / MAFF 240422)</name>
    <name type="common">Cucumber anthracnose fungus</name>
    <name type="synonym">Colletotrichum lagenarium</name>
    <dbReference type="NCBI Taxonomy" id="1213857"/>
    <lineage>
        <taxon>Eukaryota</taxon>
        <taxon>Fungi</taxon>
        <taxon>Dikarya</taxon>
        <taxon>Ascomycota</taxon>
        <taxon>Pezizomycotina</taxon>
        <taxon>Sordariomycetes</taxon>
        <taxon>Hypocreomycetidae</taxon>
        <taxon>Glomerellales</taxon>
        <taxon>Glomerellaceae</taxon>
        <taxon>Colletotrichum</taxon>
        <taxon>Colletotrichum orbiculare species complex</taxon>
    </lineage>
</organism>
<evidence type="ECO:0000313" key="2">
    <source>
        <dbReference type="Proteomes" id="UP000014480"/>
    </source>
</evidence>
<dbReference type="OrthoDB" id="4802432at2759"/>
<evidence type="ECO:0000313" key="1">
    <source>
        <dbReference type="EMBL" id="TDZ22301.1"/>
    </source>
</evidence>
<protein>
    <submittedName>
        <fullName evidence="1">Uncharacterized protein</fullName>
    </submittedName>
</protein>
<dbReference type="STRING" id="1213857.A0A484FX54"/>
<reference evidence="2" key="1">
    <citation type="journal article" date="2013" name="New Phytol.">
        <title>Comparative genomic and transcriptomic analyses reveal the hemibiotrophic stage shift of Colletotrichum fungi.</title>
        <authorList>
            <person name="Gan P."/>
            <person name="Ikeda K."/>
            <person name="Irieda H."/>
            <person name="Narusaka M."/>
            <person name="O'Connell R.J."/>
            <person name="Narusaka Y."/>
            <person name="Takano Y."/>
            <person name="Kubo Y."/>
            <person name="Shirasu K."/>
        </authorList>
    </citation>
    <scope>NUCLEOTIDE SEQUENCE [LARGE SCALE GENOMIC DNA]</scope>
    <source>
        <strain evidence="2">104-T / ATCC 96160 / CBS 514.97 / LARS 414 / MAFF 240422</strain>
    </source>
</reference>
<proteinExistence type="predicted"/>
<dbReference type="EMBL" id="AMCV02000011">
    <property type="protein sequence ID" value="TDZ22301.1"/>
    <property type="molecule type" value="Genomic_DNA"/>
</dbReference>
<sequence>MFARFPRLQVVYYEPWREWDFMQSHTDRAYRYLFTSIQNANNSLKRLVVFENFNQQYGRRRSRNTIYPAGLFWL</sequence>